<dbReference type="SUPFAM" id="SSF46689">
    <property type="entry name" value="Homeodomain-like"/>
    <property type="match status" value="1"/>
</dbReference>
<keyword evidence="1" id="KW-0805">Transcription regulation</keyword>
<organism evidence="6 7">
    <name type="scientific">Brevundimonas vesicularis</name>
    <name type="common">Pseudomonas vesicularis</name>
    <dbReference type="NCBI Taxonomy" id="41276"/>
    <lineage>
        <taxon>Bacteria</taxon>
        <taxon>Pseudomonadati</taxon>
        <taxon>Pseudomonadota</taxon>
        <taxon>Alphaproteobacteria</taxon>
        <taxon>Caulobacterales</taxon>
        <taxon>Caulobacteraceae</taxon>
        <taxon>Brevundimonas</taxon>
    </lineage>
</organism>
<evidence type="ECO:0000256" key="4">
    <source>
        <dbReference type="PROSITE-ProRule" id="PRU00335"/>
    </source>
</evidence>
<gene>
    <name evidence="6" type="ORF">CEP68_04485</name>
</gene>
<dbReference type="GO" id="GO:0000976">
    <property type="term" value="F:transcription cis-regulatory region binding"/>
    <property type="evidence" value="ECO:0007669"/>
    <property type="project" value="TreeGrafter"/>
</dbReference>
<evidence type="ECO:0000256" key="2">
    <source>
        <dbReference type="ARBA" id="ARBA00023125"/>
    </source>
</evidence>
<evidence type="ECO:0000259" key="5">
    <source>
        <dbReference type="PROSITE" id="PS50977"/>
    </source>
</evidence>
<dbReference type="Proteomes" id="UP000197050">
    <property type="component" value="Chromosome"/>
</dbReference>
<dbReference type="Gene3D" id="1.10.357.10">
    <property type="entry name" value="Tetracycline Repressor, domain 2"/>
    <property type="match status" value="1"/>
</dbReference>
<dbReference type="EMBL" id="CP022048">
    <property type="protein sequence ID" value="ASE38813.1"/>
    <property type="molecule type" value="Genomic_DNA"/>
</dbReference>
<dbReference type="InterPro" id="IPR036271">
    <property type="entry name" value="Tet_transcr_reg_TetR-rel_C_sf"/>
</dbReference>
<reference evidence="7" key="1">
    <citation type="submission" date="2017-06" db="EMBL/GenBank/DDBJ databases">
        <title>FDA dAtabase for Regulatory Grade micrObial Sequences (FDA-ARGOS): Supporting development and validation of Infectious Disease Dx tests.</title>
        <authorList>
            <person name="Minogue T."/>
            <person name="Wolcott M."/>
            <person name="Wasieloski L."/>
            <person name="Aguilar W."/>
            <person name="Moore D."/>
            <person name="Tallon L."/>
            <person name="Sadzewicz L."/>
            <person name="Sengamalay N."/>
            <person name="Ott S."/>
            <person name="Godinez A."/>
            <person name="Nagaraj S."/>
            <person name="Nadendla S."/>
            <person name="Geyer C."/>
            <person name="Sichtig H."/>
        </authorList>
    </citation>
    <scope>NUCLEOTIDE SEQUENCE [LARGE SCALE GENOMIC DNA]</scope>
    <source>
        <strain evidence="7">FDAARGOS_289</strain>
    </source>
</reference>
<dbReference type="InterPro" id="IPR009057">
    <property type="entry name" value="Homeodomain-like_sf"/>
</dbReference>
<dbReference type="KEGG" id="bvc:CEP68_04485"/>
<protein>
    <submittedName>
        <fullName evidence="6">TetR/AcrR family transcriptional regulator</fullName>
    </submittedName>
</protein>
<dbReference type="SUPFAM" id="SSF48498">
    <property type="entry name" value="Tetracyclin repressor-like, C-terminal domain"/>
    <property type="match status" value="1"/>
</dbReference>
<dbReference type="PANTHER" id="PTHR30055:SF151">
    <property type="entry name" value="TRANSCRIPTIONAL REGULATORY PROTEIN"/>
    <property type="match status" value="1"/>
</dbReference>
<dbReference type="AlphaFoldDB" id="A0A1Z3U6A7"/>
<proteinExistence type="predicted"/>
<dbReference type="GO" id="GO:0003700">
    <property type="term" value="F:DNA-binding transcription factor activity"/>
    <property type="evidence" value="ECO:0007669"/>
    <property type="project" value="TreeGrafter"/>
</dbReference>
<evidence type="ECO:0000256" key="3">
    <source>
        <dbReference type="ARBA" id="ARBA00023163"/>
    </source>
</evidence>
<evidence type="ECO:0000256" key="1">
    <source>
        <dbReference type="ARBA" id="ARBA00023015"/>
    </source>
</evidence>
<dbReference type="InterPro" id="IPR001647">
    <property type="entry name" value="HTH_TetR"/>
</dbReference>
<feature type="domain" description="HTH tetR-type" evidence="5">
    <location>
        <begin position="10"/>
        <end position="70"/>
    </location>
</feature>
<dbReference type="PROSITE" id="PS50977">
    <property type="entry name" value="HTH_TETR_2"/>
    <property type="match status" value="1"/>
</dbReference>
<dbReference type="PANTHER" id="PTHR30055">
    <property type="entry name" value="HTH-TYPE TRANSCRIPTIONAL REGULATOR RUTR"/>
    <property type="match status" value="1"/>
</dbReference>
<accession>A0A1Z3U6A7</accession>
<evidence type="ECO:0000313" key="6">
    <source>
        <dbReference type="EMBL" id="ASE38813.1"/>
    </source>
</evidence>
<dbReference type="Pfam" id="PF00440">
    <property type="entry name" value="TetR_N"/>
    <property type="match status" value="1"/>
</dbReference>
<keyword evidence="3" id="KW-0804">Transcription</keyword>
<sequence>MNLARPSTPLISRDGAAKAALDVIDEVGLASLSLDRVAKKLKVRPPSLYHYFKDKAELLEEVARLLLSNLAMTGDPDMSYEERLVAMCLETRRALLGHPNAAMLILQFFPRHMLLNAYEAVANADPYPPEFHMAVIEGTEKLTFGSALFAAAAHARDAAPFPPFDPSRFPAVARAVDRNPFDEEHLFEETLRMFLAGVADRYRRGALGQRVVESKHLFKAEVDPAG</sequence>
<feature type="DNA-binding region" description="H-T-H motif" evidence="4">
    <location>
        <begin position="33"/>
        <end position="52"/>
    </location>
</feature>
<dbReference type="PRINTS" id="PR00455">
    <property type="entry name" value="HTHTETR"/>
</dbReference>
<evidence type="ECO:0000313" key="7">
    <source>
        <dbReference type="Proteomes" id="UP000197050"/>
    </source>
</evidence>
<dbReference type="InterPro" id="IPR050109">
    <property type="entry name" value="HTH-type_TetR-like_transc_reg"/>
</dbReference>
<keyword evidence="2 4" id="KW-0238">DNA-binding</keyword>
<name>A0A1Z3U6A7_BREVE</name>